<dbReference type="EMBL" id="KV423919">
    <property type="protein sequence ID" value="KZT61989.1"/>
    <property type="molecule type" value="Genomic_DNA"/>
</dbReference>
<sequence length="97" mass="9750">MSSGGGAQGERGISRGQGGRQRAVGRRERNWGETGPDWGGGAQRGATSPNAMRAGMAEEGGGTWRQGECDSVKSGDGSGWGGGEGRSAGTLGKERLG</sequence>
<evidence type="ECO:0000256" key="1">
    <source>
        <dbReference type="SAM" id="MobiDB-lite"/>
    </source>
</evidence>
<reference evidence="2 3" key="1">
    <citation type="journal article" date="2016" name="Mol. Biol. Evol.">
        <title>Comparative Genomics of Early-Diverging Mushroom-Forming Fungi Provides Insights into the Origins of Lignocellulose Decay Capabilities.</title>
        <authorList>
            <person name="Nagy L.G."/>
            <person name="Riley R."/>
            <person name="Tritt A."/>
            <person name="Adam C."/>
            <person name="Daum C."/>
            <person name="Floudas D."/>
            <person name="Sun H."/>
            <person name="Yadav J.S."/>
            <person name="Pangilinan J."/>
            <person name="Larsson K.H."/>
            <person name="Matsuura K."/>
            <person name="Barry K."/>
            <person name="Labutti K."/>
            <person name="Kuo R."/>
            <person name="Ohm R.A."/>
            <person name="Bhattacharya S.S."/>
            <person name="Shirouzu T."/>
            <person name="Yoshinaga Y."/>
            <person name="Martin F.M."/>
            <person name="Grigoriev I.V."/>
            <person name="Hibbett D.S."/>
        </authorList>
    </citation>
    <scope>NUCLEOTIDE SEQUENCE [LARGE SCALE GENOMIC DNA]</scope>
    <source>
        <strain evidence="2 3">HHB12733</strain>
    </source>
</reference>
<feature type="compositionally biased region" description="Gly residues" evidence="1">
    <location>
        <begin position="1"/>
        <end position="19"/>
    </location>
</feature>
<dbReference type="Proteomes" id="UP000076842">
    <property type="component" value="Unassembled WGS sequence"/>
</dbReference>
<evidence type="ECO:0000313" key="3">
    <source>
        <dbReference type="Proteomes" id="UP000076842"/>
    </source>
</evidence>
<accession>A0A165JLB8</accession>
<dbReference type="InParanoid" id="A0A165JLB8"/>
<dbReference type="AlphaFoldDB" id="A0A165JLB8"/>
<protein>
    <submittedName>
        <fullName evidence="2">Uncharacterized protein</fullName>
    </submittedName>
</protein>
<keyword evidence="3" id="KW-1185">Reference proteome</keyword>
<organism evidence="2 3">
    <name type="scientific">Calocera cornea HHB12733</name>
    <dbReference type="NCBI Taxonomy" id="1353952"/>
    <lineage>
        <taxon>Eukaryota</taxon>
        <taxon>Fungi</taxon>
        <taxon>Dikarya</taxon>
        <taxon>Basidiomycota</taxon>
        <taxon>Agaricomycotina</taxon>
        <taxon>Dacrymycetes</taxon>
        <taxon>Dacrymycetales</taxon>
        <taxon>Dacrymycetaceae</taxon>
        <taxon>Calocera</taxon>
    </lineage>
</organism>
<name>A0A165JLB8_9BASI</name>
<proteinExistence type="predicted"/>
<feature type="compositionally biased region" description="Gly residues" evidence="1">
    <location>
        <begin position="76"/>
        <end position="86"/>
    </location>
</feature>
<gene>
    <name evidence="2" type="ORF">CALCODRAFT_304843</name>
</gene>
<evidence type="ECO:0000313" key="2">
    <source>
        <dbReference type="EMBL" id="KZT61989.1"/>
    </source>
</evidence>
<feature type="region of interest" description="Disordered" evidence="1">
    <location>
        <begin position="1"/>
        <end position="97"/>
    </location>
</feature>